<reference evidence="3" key="2">
    <citation type="submission" date="2015-01" db="EMBL/GenBank/DDBJ databases">
        <title>Evolutionary Origins and Diversification of the Mycorrhizal Mutualists.</title>
        <authorList>
            <consortium name="DOE Joint Genome Institute"/>
            <consortium name="Mycorrhizal Genomics Consortium"/>
            <person name="Kohler A."/>
            <person name="Kuo A."/>
            <person name="Nagy L.G."/>
            <person name="Floudas D."/>
            <person name="Copeland A."/>
            <person name="Barry K.W."/>
            <person name="Cichocki N."/>
            <person name="Veneault-Fourrey C."/>
            <person name="LaButti K."/>
            <person name="Lindquist E.A."/>
            <person name="Lipzen A."/>
            <person name="Lundell T."/>
            <person name="Morin E."/>
            <person name="Murat C."/>
            <person name="Riley R."/>
            <person name="Ohm R."/>
            <person name="Sun H."/>
            <person name="Tunlid A."/>
            <person name="Henrissat B."/>
            <person name="Grigoriev I.V."/>
            <person name="Hibbett D.S."/>
            <person name="Martin F."/>
        </authorList>
    </citation>
    <scope>NUCLEOTIDE SEQUENCE [LARGE SCALE GENOMIC DNA]</scope>
    <source>
        <strain evidence="3">LaAM-08-1</strain>
    </source>
</reference>
<keyword evidence="3" id="KW-1185">Reference proteome</keyword>
<accession>A0A0C9X3D1</accession>
<dbReference type="Proteomes" id="UP000054477">
    <property type="component" value="Unassembled WGS sequence"/>
</dbReference>
<name>A0A0C9X3D1_9AGAR</name>
<organism evidence="2 3">
    <name type="scientific">Laccaria amethystina LaAM-08-1</name>
    <dbReference type="NCBI Taxonomy" id="1095629"/>
    <lineage>
        <taxon>Eukaryota</taxon>
        <taxon>Fungi</taxon>
        <taxon>Dikarya</taxon>
        <taxon>Basidiomycota</taxon>
        <taxon>Agaricomycotina</taxon>
        <taxon>Agaricomycetes</taxon>
        <taxon>Agaricomycetidae</taxon>
        <taxon>Agaricales</taxon>
        <taxon>Agaricineae</taxon>
        <taxon>Hydnangiaceae</taxon>
        <taxon>Laccaria</taxon>
    </lineage>
</organism>
<gene>
    <name evidence="2" type="ORF">K443DRAFT_171974</name>
</gene>
<sequence>MKFTSAVTSIVILFVSAFSALWALPISLQPRDVFVPPVTYPNNKTVWIVGQHHNVTWDTSEAPVNITNKIGMIFLRKGGLTTNLSLASNFSILLGRIAAEVPLVETGSDYQVVLFGDSGNFSPFFTITNA</sequence>
<evidence type="ECO:0000313" key="3">
    <source>
        <dbReference type="Proteomes" id="UP000054477"/>
    </source>
</evidence>
<dbReference type="EMBL" id="KN838646">
    <property type="protein sequence ID" value="KIJ99500.1"/>
    <property type="molecule type" value="Genomic_DNA"/>
</dbReference>
<evidence type="ECO:0000256" key="1">
    <source>
        <dbReference type="SAM" id="SignalP"/>
    </source>
</evidence>
<protein>
    <submittedName>
        <fullName evidence="2">Uncharacterized protein</fullName>
    </submittedName>
</protein>
<feature type="chain" id="PRO_5002216507" evidence="1">
    <location>
        <begin position="24"/>
        <end position="130"/>
    </location>
</feature>
<proteinExistence type="predicted"/>
<keyword evidence="1" id="KW-0732">Signal</keyword>
<feature type="signal peptide" evidence="1">
    <location>
        <begin position="1"/>
        <end position="23"/>
    </location>
</feature>
<dbReference type="STRING" id="1095629.A0A0C9X3D1"/>
<evidence type="ECO:0000313" key="2">
    <source>
        <dbReference type="EMBL" id="KIJ99500.1"/>
    </source>
</evidence>
<dbReference type="OrthoDB" id="2317741at2759"/>
<reference evidence="2 3" key="1">
    <citation type="submission" date="2014-04" db="EMBL/GenBank/DDBJ databases">
        <authorList>
            <consortium name="DOE Joint Genome Institute"/>
            <person name="Kuo A."/>
            <person name="Kohler A."/>
            <person name="Nagy L.G."/>
            <person name="Floudas D."/>
            <person name="Copeland A."/>
            <person name="Barry K.W."/>
            <person name="Cichocki N."/>
            <person name="Veneault-Fourrey C."/>
            <person name="LaButti K."/>
            <person name="Lindquist E.A."/>
            <person name="Lipzen A."/>
            <person name="Lundell T."/>
            <person name="Morin E."/>
            <person name="Murat C."/>
            <person name="Sun H."/>
            <person name="Tunlid A."/>
            <person name="Henrissat B."/>
            <person name="Grigoriev I.V."/>
            <person name="Hibbett D.S."/>
            <person name="Martin F."/>
            <person name="Nordberg H.P."/>
            <person name="Cantor M.N."/>
            <person name="Hua S.X."/>
        </authorList>
    </citation>
    <scope>NUCLEOTIDE SEQUENCE [LARGE SCALE GENOMIC DNA]</scope>
    <source>
        <strain evidence="2 3">LaAM-08-1</strain>
    </source>
</reference>
<dbReference type="HOGENOM" id="CLU_083660_2_1_1"/>
<dbReference type="AlphaFoldDB" id="A0A0C9X3D1"/>